<reference evidence="1 2" key="1">
    <citation type="journal article" date="2013" name="Genome Announc.">
        <title>Complete Genome Sequence of Burkholderia sp. Strain RPE64, Bacterial Symbiont of the Bean Bug Riptortus pedestris.</title>
        <authorList>
            <person name="Shibata T.F."/>
            <person name="Maeda T."/>
            <person name="Nikoh N."/>
            <person name="Yamaguchi K."/>
            <person name="Oshima K."/>
            <person name="Hattori M."/>
            <person name="Nishiyama T."/>
            <person name="Hasebe M."/>
            <person name="Fukatsu T."/>
            <person name="Kikuchi Y."/>
            <person name="Shigenobu S."/>
        </authorList>
    </citation>
    <scope>NUCLEOTIDE SEQUENCE [LARGE SCALE GENOMIC DNA]</scope>
</reference>
<name>R4WPC8_9BURK</name>
<sequence>MKKNPFLSMWLSGANAVVGSTRGRATAQAKRQVSNFWSAALAPSKPKKRRARR</sequence>
<keyword evidence="2" id="KW-1185">Reference proteome</keyword>
<gene>
    <name evidence="1" type="ORF">BRPE64_CCDS03460</name>
</gene>
<dbReference type="KEGG" id="buo:BRPE64_CCDS03460"/>
<dbReference type="PATRIC" id="fig|758793.3.peg.4667"/>
<evidence type="ECO:0000313" key="1">
    <source>
        <dbReference type="EMBL" id="BAN26429.1"/>
    </source>
</evidence>
<evidence type="ECO:0000313" key="2">
    <source>
        <dbReference type="Proteomes" id="UP000013966"/>
    </source>
</evidence>
<accession>R4WPC8</accession>
<protein>
    <submittedName>
        <fullName evidence="1">Uncharacterized protein</fullName>
    </submittedName>
</protein>
<reference evidence="1 2" key="2">
    <citation type="journal article" date="2018" name="Int. J. Syst. Evol. Microbiol.">
        <title>Burkholderia insecticola sp. nov., a gut symbiotic bacterium of the bean bug Riptortus pedestris.</title>
        <authorList>
            <person name="Takeshita K."/>
            <person name="Tamaki H."/>
            <person name="Ohbayashi T."/>
            <person name="Meng X.-Y."/>
            <person name="Sone T."/>
            <person name="Mitani Y."/>
            <person name="Peeters C."/>
            <person name="Kikuchi Y."/>
            <person name="Vandamme P."/>
        </authorList>
    </citation>
    <scope>NUCLEOTIDE SEQUENCE [LARGE SCALE GENOMIC DNA]</scope>
    <source>
        <strain evidence="1">RPE64</strain>
    </source>
</reference>
<proteinExistence type="predicted"/>
<organism evidence="1 2">
    <name type="scientific">Caballeronia insecticola</name>
    <dbReference type="NCBI Taxonomy" id="758793"/>
    <lineage>
        <taxon>Bacteria</taxon>
        <taxon>Pseudomonadati</taxon>
        <taxon>Pseudomonadota</taxon>
        <taxon>Betaproteobacteria</taxon>
        <taxon>Burkholderiales</taxon>
        <taxon>Burkholderiaceae</taxon>
        <taxon>Caballeronia</taxon>
    </lineage>
</organism>
<dbReference type="Proteomes" id="UP000013966">
    <property type="component" value="Chromosome 3"/>
</dbReference>
<dbReference type="EMBL" id="AP013060">
    <property type="protein sequence ID" value="BAN26429.1"/>
    <property type="molecule type" value="Genomic_DNA"/>
</dbReference>
<dbReference type="HOGENOM" id="CLU_178517_0_0_4"/>
<dbReference type="AlphaFoldDB" id="R4WPC8"/>